<evidence type="ECO:0000313" key="4">
    <source>
        <dbReference type="Proteomes" id="UP000284767"/>
    </source>
</evidence>
<evidence type="ECO:0000313" key="3">
    <source>
        <dbReference type="EMBL" id="RPM10364.1"/>
    </source>
</evidence>
<evidence type="ECO:0000313" key="2">
    <source>
        <dbReference type="EMBL" id="ALI58947.1"/>
    </source>
</evidence>
<dbReference type="Proteomes" id="UP000284767">
    <property type="component" value="Unassembled WGS sequence"/>
</dbReference>
<reference evidence="2" key="1">
    <citation type="submission" date="2015-08" db="EMBL/GenBank/DDBJ databases">
        <title>Pseudomonas aeruginosa strain CCBH4851 chromosome region.</title>
        <authorList>
            <person name="Silveira M.C."/>
            <person name="Carvalho-Assef A.P.D."/>
            <person name="Albano R.M."/>
        </authorList>
    </citation>
    <scope>NUCLEOTIDE SEQUENCE</scope>
    <source>
        <strain evidence="2">CCBH4851</strain>
    </source>
</reference>
<dbReference type="AlphaFoldDB" id="A0A0F7QRM2"/>
<evidence type="ECO:0000259" key="1">
    <source>
        <dbReference type="Pfam" id="PF13986"/>
    </source>
</evidence>
<proteinExistence type="predicted"/>
<protein>
    <submittedName>
        <fullName evidence="3">DUF4224 domain-containing protein</fullName>
    </submittedName>
</protein>
<gene>
    <name evidence="2" type="ORF">CCBH4851_00243</name>
    <name evidence="3" type="ORF">IPC1295_24510</name>
</gene>
<dbReference type="InterPro" id="IPR025319">
    <property type="entry name" value="DUF4224"/>
</dbReference>
<reference evidence="3 4" key="2">
    <citation type="submission" date="2017-08" db="EMBL/GenBank/DDBJ databases">
        <authorList>
            <person name="Feschi L."/>
            <person name="Jeukens J."/>
            <person name="Emond-Rheault J.-G."/>
            <person name="Kukavica-Ibrulj I."/>
            <person name="Boyle B."/>
            <person name="Levesque R.C."/>
        </authorList>
    </citation>
    <scope>NUCLEOTIDE SEQUENCE [LARGE SCALE GENOMIC DNA]</scope>
    <source>
        <strain evidence="3 4">PA-W36</strain>
    </source>
</reference>
<feature type="domain" description="DUF4224" evidence="1">
    <location>
        <begin position="6"/>
        <end position="49"/>
    </location>
</feature>
<dbReference type="EMBL" id="KT454971">
    <property type="protein sequence ID" value="ALI58947.1"/>
    <property type="molecule type" value="Genomic_DNA"/>
</dbReference>
<dbReference type="Pfam" id="PF13986">
    <property type="entry name" value="DUF4224"/>
    <property type="match status" value="1"/>
</dbReference>
<dbReference type="PATRIC" id="fig|287.2579.peg.2721"/>
<dbReference type="EMBL" id="NSNE01000016">
    <property type="protein sequence ID" value="RPM10364.1"/>
    <property type="molecule type" value="Genomic_DNA"/>
</dbReference>
<accession>A0A0F7QRM2</accession>
<dbReference type="RefSeq" id="WP_003158549.1">
    <property type="nucleotide sequence ID" value="NZ_AP014839.1"/>
</dbReference>
<reference evidence="3 4" key="3">
    <citation type="submission" date="2019-01" db="EMBL/GenBank/DDBJ databases">
        <title>The Pseudomonas aeruginosa pan-genome provides new insights on its population structure, horizontal gene transfer and pathogenicity.</title>
        <authorList>
            <person name="Freschi L."/>
            <person name="Vincent A.T."/>
            <person name="Jeukens J."/>
            <person name="Emond-Rheault J.-G."/>
            <person name="Kukavica-Ibrulj I."/>
            <person name="Dupont M.-J."/>
            <person name="Charette S.J."/>
            <person name="Boyle B."/>
            <person name="Levesque R.C."/>
        </authorList>
    </citation>
    <scope>NUCLEOTIDE SEQUENCE [LARGE SCALE GENOMIC DNA]</scope>
    <source>
        <strain evidence="3 4">PA-W36</strain>
    </source>
</reference>
<name>A0A0F7QRM2_PSEAI</name>
<organism evidence="2">
    <name type="scientific">Pseudomonas aeruginosa</name>
    <dbReference type="NCBI Taxonomy" id="287"/>
    <lineage>
        <taxon>Bacteria</taxon>
        <taxon>Pseudomonadati</taxon>
        <taxon>Pseudomonadota</taxon>
        <taxon>Gammaproteobacteria</taxon>
        <taxon>Pseudomonadales</taxon>
        <taxon>Pseudomonadaceae</taxon>
        <taxon>Pseudomonas</taxon>
    </lineage>
</organism>
<sequence>MSLSEFLSPDELTELVGKKVVSKQIEWLENHHWNYETNAAGRPIVGRVYARLRLAGVHPTRTTVSDPAWSLDLSNVS</sequence>